<dbReference type="InterPro" id="IPR036322">
    <property type="entry name" value="WD40_repeat_dom_sf"/>
</dbReference>
<dbReference type="PROSITE" id="PS00678">
    <property type="entry name" value="WD_REPEATS_1"/>
    <property type="match status" value="1"/>
</dbReference>
<dbReference type="PaxDb" id="121845-A0A3Q0JLC4"/>
<dbReference type="InterPro" id="IPR001680">
    <property type="entry name" value="WD40_rpt"/>
</dbReference>
<feature type="region of interest" description="Disordered" evidence="10">
    <location>
        <begin position="1"/>
        <end position="88"/>
    </location>
</feature>
<dbReference type="CTD" id="6877"/>
<feature type="repeat" description="WD" evidence="9">
    <location>
        <begin position="599"/>
        <end position="640"/>
    </location>
</feature>
<organism evidence="12 13">
    <name type="scientific">Diaphorina citri</name>
    <name type="common">Asian citrus psyllid</name>
    <dbReference type="NCBI Taxonomy" id="121845"/>
    <lineage>
        <taxon>Eukaryota</taxon>
        <taxon>Metazoa</taxon>
        <taxon>Ecdysozoa</taxon>
        <taxon>Arthropoda</taxon>
        <taxon>Hexapoda</taxon>
        <taxon>Insecta</taxon>
        <taxon>Pterygota</taxon>
        <taxon>Neoptera</taxon>
        <taxon>Paraneoptera</taxon>
        <taxon>Hemiptera</taxon>
        <taxon>Sternorrhyncha</taxon>
        <taxon>Psylloidea</taxon>
        <taxon>Psyllidae</taxon>
        <taxon>Diaphorininae</taxon>
        <taxon>Diaphorina</taxon>
    </lineage>
</organism>
<feature type="compositionally biased region" description="Acidic residues" evidence="10">
    <location>
        <begin position="320"/>
        <end position="329"/>
    </location>
</feature>
<dbReference type="STRING" id="121845.A0A3Q0JLC4"/>
<comment type="similarity">
    <text evidence="2">Belongs to the WD repeat TAF5 family.</text>
</comment>
<dbReference type="OMA" id="HNHPVWD"/>
<dbReference type="AlphaFoldDB" id="A0A3Q0JLC4"/>
<proteinExistence type="inferred from homology"/>
<evidence type="ECO:0000256" key="6">
    <source>
        <dbReference type="ARBA" id="ARBA00023163"/>
    </source>
</evidence>
<feature type="repeat" description="WD" evidence="9">
    <location>
        <begin position="641"/>
        <end position="673"/>
    </location>
</feature>
<dbReference type="Proteomes" id="UP000079169">
    <property type="component" value="Unplaced"/>
</dbReference>
<dbReference type="SUPFAM" id="SSF160897">
    <property type="entry name" value="Taf5 N-terminal domain-like"/>
    <property type="match status" value="1"/>
</dbReference>
<evidence type="ECO:0000256" key="3">
    <source>
        <dbReference type="ARBA" id="ARBA00022574"/>
    </source>
</evidence>
<dbReference type="InterPro" id="IPR007582">
    <property type="entry name" value="TFIID_NTD2"/>
</dbReference>
<feature type="repeat" description="WD" evidence="9">
    <location>
        <begin position="515"/>
        <end position="556"/>
    </location>
</feature>
<dbReference type="GO" id="GO:0016251">
    <property type="term" value="F:RNA polymerase II general transcription initiation factor activity"/>
    <property type="evidence" value="ECO:0007669"/>
    <property type="project" value="TreeGrafter"/>
</dbReference>
<dbReference type="InterPro" id="IPR015943">
    <property type="entry name" value="WD40/YVTN_repeat-like_dom_sf"/>
</dbReference>
<evidence type="ECO:0000256" key="2">
    <source>
        <dbReference type="ARBA" id="ARBA00009435"/>
    </source>
</evidence>
<evidence type="ECO:0000256" key="1">
    <source>
        <dbReference type="ARBA" id="ARBA00004123"/>
    </source>
</evidence>
<comment type="subcellular location">
    <subcellularLocation>
        <location evidence="1">Nucleus</location>
    </subcellularLocation>
</comment>
<dbReference type="PRINTS" id="PR00320">
    <property type="entry name" value="GPROTEINBRPT"/>
</dbReference>
<feature type="compositionally biased region" description="Basic and acidic residues" evidence="10">
    <location>
        <begin position="341"/>
        <end position="351"/>
    </location>
</feature>
<feature type="region of interest" description="Disordered" evidence="10">
    <location>
        <begin position="312"/>
        <end position="366"/>
    </location>
</feature>
<dbReference type="GO" id="GO:0005669">
    <property type="term" value="C:transcription factor TFIID complex"/>
    <property type="evidence" value="ECO:0007669"/>
    <property type="project" value="TreeGrafter"/>
</dbReference>
<sequence>MDQLPSLMDDPPQESFHSVPIIQQTLSPQQPPVSPQHQNMMSPIQQHSLSPHTQAPSPQPPAQPQQVPSPYHTPPPSQTSKQSGKAPDKNTLITMLKLLRQYNLRGTEEQLKKEINVNDLGIDPNDSEIGDLLSAYESEGDPNLYEDAYQDLKKFIENSLDVYKYELGLVLYPVLVHMYIELVYNGHEHQATEMLHKHLMDHEPHYQEDLRKLSSVTKRDQIRTNEIAETFRSTEFIIRMSRDTLSLLKRHLQEKKHTVLLNIVQEHLYFDMYEGAARSKVHIASVSGGLTGEATRQDNKAKIYYGMPREPDLQNTIAVPDDDEEEAGEGGDKPKKKKAKKDSMFSKKTKSDPNAPPVDRIPLPPLKDSEKIDKLKALREATKRVTLGPESLPSIACYTLLNARQQVTCAEISEDVSILAVGFSESYIKLWSLVPQKLKAMKSSDQLQDIEMECDDILVRIMDERNAETTRTLVGHEGPVRKLSFSPDRSLLLSCSQDNTIRLWSLLLWRCLVVYKGHGHPVWDIKFSPHGYYFASAGHDRMARLWATDSYHPLRLFVGHYSDVDCVQFHPNSNYVATGSSDRTIRLWDCVTGSHVRLLTGHKAPVYALSFSVCGRFLASAGGDGNVHMWDLSNGHLLTLLTGHTDVVRALCFSRDGNILASSGQDCSVKLWDFAKLSDEVGTEEVNLSHSADIKNSSLAYLVRSYKTKASPLLHLIFSRRNILLRGP</sequence>
<dbReference type="CDD" id="cd00200">
    <property type="entry name" value="WD40"/>
    <property type="match status" value="1"/>
</dbReference>
<feature type="repeat" description="WD" evidence="9">
    <location>
        <begin position="473"/>
        <end position="506"/>
    </location>
</feature>
<dbReference type="PANTHER" id="PTHR19879">
    <property type="entry name" value="TRANSCRIPTION INITIATION FACTOR TFIID"/>
    <property type="match status" value="1"/>
</dbReference>
<keyword evidence="3 9" id="KW-0853">WD repeat</keyword>
<dbReference type="GeneID" id="103524219"/>
<keyword evidence="6" id="KW-0804">Transcription</keyword>
<dbReference type="KEGG" id="dci:103524219"/>
<evidence type="ECO:0000256" key="4">
    <source>
        <dbReference type="ARBA" id="ARBA00022737"/>
    </source>
</evidence>
<dbReference type="CDD" id="cd08044">
    <property type="entry name" value="TAF5_NTD2"/>
    <property type="match status" value="1"/>
</dbReference>
<dbReference type="PROSITE" id="PS50082">
    <property type="entry name" value="WD_REPEATS_2"/>
    <property type="match status" value="5"/>
</dbReference>
<dbReference type="SUPFAM" id="SSF50978">
    <property type="entry name" value="WD40 repeat-like"/>
    <property type="match status" value="1"/>
</dbReference>
<feature type="compositionally biased region" description="Polar residues" evidence="10">
    <location>
        <begin position="39"/>
        <end position="53"/>
    </location>
</feature>
<evidence type="ECO:0000313" key="13">
    <source>
        <dbReference type="RefSeq" id="XP_026689132.1"/>
    </source>
</evidence>
<dbReference type="InterPro" id="IPR020472">
    <property type="entry name" value="WD40_PAC1"/>
</dbReference>
<dbReference type="PANTHER" id="PTHR19879:SF1">
    <property type="entry name" value="CANNONBALL-RELATED"/>
    <property type="match status" value="1"/>
</dbReference>
<keyword evidence="4" id="KW-0677">Repeat</keyword>
<dbReference type="Pfam" id="PF04494">
    <property type="entry name" value="TFIID_NTD2"/>
    <property type="match status" value="1"/>
</dbReference>
<evidence type="ECO:0000313" key="12">
    <source>
        <dbReference type="Proteomes" id="UP000079169"/>
    </source>
</evidence>
<dbReference type="PROSITE" id="PS50294">
    <property type="entry name" value="WD_REPEATS_REGION"/>
    <property type="match status" value="5"/>
</dbReference>
<accession>A0A3Q0JLC4</accession>
<dbReference type="FunFam" id="2.130.10.10:FF:000243">
    <property type="entry name" value="Transcription initiation factor TFIID subunit 5"/>
    <property type="match status" value="1"/>
</dbReference>
<keyword evidence="5" id="KW-0805">Transcription regulation</keyword>
<reference evidence="13" key="1">
    <citation type="submission" date="2025-08" db="UniProtKB">
        <authorList>
            <consortium name="RefSeq"/>
        </authorList>
    </citation>
    <scope>IDENTIFICATION</scope>
</reference>
<name>A0A3Q0JLC4_DIACI</name>
<gene>
    <name evidence="13" type="primary">LOC103524219</name>
</gene>
<evidence type="ECO:0000256" key="10">
    <source>
        <dbReference type="SAM" id="MobiDB-lite"/>
    </source>
</evidence>
<protein>
    <recommendedName>
        <fullName evidence="8">Transcription initiation factor TFIID subunit 5</fullName>
    </recommendedName>
</protein>
<dbReference type="Gene3D" id="1.25.40.500">
    <property type="entry name" value="TFIID subunit TAF5, NTD2 domain"/>
    <property type="match status" value="1"/>
</dbReference>
<dbReference type="SMART" id="SM00320">
    <property type="entry name" value="WD40"/>
    <property type="match status" value="6"/>
</dbReference>
<feature type="repeat" description="WD" evidence="9">
    <location>
        <begin position="557"/>
        <end position="598"/>
    </location>
</feature>
<keyword evidence="7" id="KW-0539">Nucleus</keyword>
<dbReference type="RefSeq" id="XP_026689132.1">
    <property type="nucleotide sequence ID" value="XM_026833331.1"/>
</dbReference>
<evidence type="ECO:0000256" key="7">
    <source>
        <dbReference type="ARBA" id="ARBA00023242"/>
    </source>
</evidence>
<evidence type="ECO:0000259" key="11">
    <source>
        <dbReference type="Pfam" id="PF04494"/>
    </source>
</evidence>
<dbReference type="Pfam" id="PF00400">
    <property type="entry name" value="WD40"/>
    <property type="match status" value="5"/>
</dbReference>
<evidence type="ECO:0000256" key="5">
    <source>
        <dbReference type="ARBA" id="ARBA00023015"/>
    </source>
</evidence>
<dbReference type="Gene3D" id="2.130.10.10">
    <property type="entry name" value="YVTN repeat-like/Quinoprotein amine dehydrogenase"/>
    <property type="match status" value="2"/>
</dbReference>
<evidence type="ECO:0000256" key="8">
    <source>
        <dbReference type="ARBA" id="ARBA00044130"/>
    </source>
</evidence>
<keyword evidence="12" id="KW-1185">Reference proteome</keyword>
<dbReference type="InterPro" id="IPR019775">
    <property type="entry name" value="WD40_repeat_CS"/>
</dbReference>
<feature type="domain" description="TFIID subunit TAF5 NTD2" evidence="11">
    <location>
        <begin position="140"/>
        <end position="268"/>
    </location>
</feature>
<dbReference type="GO" id="GO:0006367">
    <property type="term" value="P:transcription initiation at RNA polymerase II promoter"/>
    <property type="evidence" value="ECO:0007669"/>
    <property type="project" value="TreeGrafter"/>
</dbReference>
<evidence type="ECO:0000256" key="9">
    <source>
        <dbReference type="PROSITE-ProRule" id="PRU00221"/>
    </source>
</evidence>
<dbReference type="InterPro" id="IPR037264">
    <property type="entry name" value="TFIID_NTD2_sf"/>
</dbReference>